<accession>A0ABY0T717</accession>
<dbReference type="InterPro" id="IPR013424">
    <property type="entry name" value="Ice-binding_C"/>
</dbReference>
<keyword evidence="5" id="KW-1185">Reference proteome</keyword>
<feature type="signal peptide" evidence="2">
    <location>
        <begin position="1"/>
        <end position="28"/>
    </location>
</feature>
<comment type="caution">
    <text evidence="4">The sequence shown here is derived from an EMBL/GenBank/DDBJ whole genome shotgun (WGS) entry which is preliminary data.</text>
</comment>
<gene>
    <name evidence="4" type="ORF">SAMN05216402_0584</name>
</gene>
<dbReference type="RefSeq" id="WP_074630714.1">
    <property type="nucleotide sequence ID" value="NZ_FNKY01000001.1"/>
</dbReference>
<protein>
    <submittedName>
        <fullName evidence="4">PEP-CTERM protein-sorting domain-containing protein</fullName>
    </submittedName>
</protein>
<feature type="domain" description="Ice-binding protein C-terminal" evidence="3">
    <location>
        <begin position="352"/>
        <end position="374"/>
    </location>
</feature>
<feature type="chain" id="PRO_5046367027" evidence="2">
    <location>
        <begin position="29"/>
        <end position="377"/>
    </location>
</feature>
<sequence length="377" mass="38095">MRFTPKTLHQKITFALSALVLIPLPASALLINTSPAGFSNSASATDTEGGSASNNNGASLGTSAISQFNSNQGVLMGTTLNLTSTRTQSTWTRSTDGANTGSNTTGTTSGTGSSTASISGPGVNATFLPAINGSDSCSDNRRGACTGTATTSSATTTNLNQTVSSANLDSYVGNGDVTLARTAPTLTATQTSALFTGTETTQYTVTWAGNVSATYDYQLHAAPSFDSSSTMLTLNLDFGTFFVGDAATLGFSLFNLADANRVGLDLDSIFGSGDIGTLLTDLGSFGGLGQGSSQGWLAMLDTSSAGIFSASYLLSLSDADVGAASSRAAYSLTLNLTGTVNNLPDPPAQIEAVPEPATLALLGLGLVGLGLSRRKKS</sequence>
<evidence type="ECO:0000256" key="1">
    <source>
        <dbReference type="SAM" id="MobiDB-lite"/>
    </source>
</evidence>
<dbReference type="Proteomes" id="UP000183471">
    <property type="component" value="Unassembled WGS sequence"/>
</dbReference>
<dbReference type="NCBIfam" id="TIGR02595">
    <property type="entry name" value="PEP_CTERM"/>
    <property type="match status" value="1"/>
</dbReference>
<evidence type="ECO:0000259" key="3">
    <source>
        <dbReference type="Pfam" id="PF07589"/>
    </source>
</evidence>
<evidence type="ECO:0000256" key="2">
    <source>
        <dbReference type="SAM" id="SignalP"/>
    </source>
</evidence>
<evidence type="ECO:0000313" key="4">
    <source>
        <dbReference type="EMBL" id="SDQ36867.1"/>
    </source>
</evidence>
<dbReference type="Pfam" id="PF07589">
    <property type="entry name" value="PEP-CTERM"/>
    <property type="match status" value="1"/>
</dbReference>
<keyword evidence="2" id="KW-0732">Signal</keyword>
<proteinExistence type="predicted"/>
<dbReference type="EMBL" id="FNKY01000001">
    <property type="protein sequence ID" value="SDQ36867.1"/>
    <property type="molecule type" value="Genomic_DNA"/>
</dbReference>
<organism evidence="4 5">
    <name type="scientific">Nitrosospira multiformis</name>
    <dbReference type="NCBI Taxonomy" id="1231"/>
    <lineage>
        <taxon>Bacteria</taxon>
        <taxon>Pseudomonadati</taxon>
        <taxon>Pseudomonadota</taxon>
        <taxon>Betaproteobacteria</taxon>
        <taxon>Nitrosomonadales</taxon>
        <taxon>Nitrosomonadaceae</taxon>
        <taxon>Nitrosospira</taxon>
    </lineage>
</organism>
<feature type="region of interest" description="Disordered" evidence="1">
    <location>
        <begin position="85"/>
        <end position="119"/>
    </location>
</feature>
<evidence type="ECO:0000313" key="5">
    <source>
        <dbReference type="Proteomes" id="UP000183471"/>
    </source>
</evidence>
<name>A0ABY0T717_9PROT</name>
<reference evidence="4 5" key="1">
    <citation type="submission" date="2016-10" db="EMBL/GenBank/DDBJ databases">
        <authorList>
            <person name="Varghese N."/>
            <person name="Submissions S."/>
        </authorList>
    </citation>
    <scope>NUCLEOTIDE SEQUENCE [LARGE SCALE GENOMIC DNA]</scope>
    <source>
        <strain evidence="4 5">Nl1</strain>
    </source>
</reference>